<dbReference type="PROSITE" id="PS51420">
    <property type="entry name" value="RHO"/>
    <property type="match status" value="1"/>
</dbReference>
<dbReference type="CDD" id="cd00154">
    <property type="entry name" value="Rab"/>
    <property type="match status" value="1"/>
</dbReference>
<evidence type="ECO:0000313" key="5">
    <source>
        <dbReference type="Proteomes" id="UP001295684"/>
    </source>
</evidence>
<dbReference type="EMBL" id="CAMPGE010018457">
    <property type="protein sequence ID" value="CAI2376870.1"/>
    <property type="molecule type" value="Genomic_DNA"/>
</dbReference>
<dbReference type="InterPro" id="IPR001806">
    <property type="entry name" value="Small_GTPase"/>
</dbReference>
<gene>
    <name evidence="4" type="ORF">ECRASSUSDP1_LOCUS18247</name>
</gene>
<dbReference type="SMART" id="SM00176">
    <property type="entry name" value="RAN"/>
    <property type="match status" value="1"/>
</dbReference>
<evidence type="ECO:0000256" key="1">
    <source>
        <dbReference type="ARBA" id="ARBA00006270"/>
    </source>
</evidence>
<accession>A0AAD1XR09</accession>
<reference evidence="4" key="1">
    <citation type="submission" date="2023-07" db="EMBL/GenBank/DDBJ databases">
        <authorList>
            <consortium name="AG Swart"/>
            <person name="Singh M."/>
            <person name="Singh A."/>
            <person name="Seah K."/>
            <person name="Emmerich C."/>
        </authorList>
    </citation>
    <scope>NUCLEOTIDE SEQUENCE</scope>
    <source>
        <strain evidence="4">DP1</strain>
    </source>
</reference>
<dbReference type="SUPFAM" id="SSF52540">
    <property type="entry name" value="P-loop containing nucleoside triphosphate hydrolases"/>
    <property type="match status" value="1"/>
</dbReference>
<dbReference type="SMART" id="SM00173">
    <property type="entry name" value="RAS"/>
    <property type="match status" value="1"/>
</dbReference>
<dbReference type="AlphaFoldDB" id="A0AAD1XR09"/>
<dbReference type="Pfam" id="PF00071">
    <property type="entry name" value="Ras"/>
    <property type="match status" value="1"/>
</dbReference>
<sequence>MSKKTKNHVFKIIILGDSGVGKTTVMQRYLNKEKAKQVFRPTIGCDFHNYKTVIGGQNVTLQIWDTAGQERYQSLGKAFYRGSDCCILVYDITREESLHNLNQWVDTFSNNAGIEKSSPDKDATFPFYLVGNKCDLIEDKEVDDKHIDGFLDKNRISSDRSHLTSAETGTGVEELFRQCSRDLLDQVAGTSKLNDKLKEGVKLDKRSLVRRKTKSGCC</sequence>
<evidence type="ECO:0000313" key="4">
    <source>
        <dbReference type="EMBL" id="CAI2376870.1"/>
    </source>
</evidence>
<evidence type="ECO:0000256" key="2">
    <source>
        <dbReference type="ARBA" id="ARBA00022741"/>
    </source>
</evidence>
<dbReference type="GO" id="GO:0005525">
    <property type="term" value="F:GTP binding"/>
    <property type="evidence" value="ECO:0007669"/>
    <property type="project" value="UniProtKB-KW"/>
</dbReference>
<dbReference type="PROSITE" id="PS51421">
    <property type="entry name" value="RAS"/>
    <property type="match status" value="1"/>
</dbReference>
<keyword evidence="2" id="KW-0547">Nucleotide-binding</keyword>
<dbReference type="NCBIfam" id="TIGR00231">
    <property type="entry name" value="small_GTP"/>
    <property type="match status" value="1"/>
</dbReference>
<name>A0AAD1XR09_EUPCR</name>
<dbReference type="PROSITE" id="PS51417">
    <property type="entry name" value="ARF"/>
    <property type="match status" value="1"/>
</dbReference>
<proteinExistence type="inferred from homology"/>
<keyword evidence="3" id="KW-0342">GTP-binding</keyword>
<dbReference type="PANTHER" id="PTHR47981">
    <property type="entry name" value="RAB FAMILY"/>
    <property type="match status" value="1"/>
</dbReference>
<dbReference type="InterPro" id="IPR027417">
    <property type="entry name" value="P-loop_NTPase"/>
</dbReference>
<dbReference type="PRINTS" id="PR00449">
    <property type="entry name" value="RASTRNSFRMNG"/>
</dbReference>
<dbReference type="PANTHER" id="PTHR47981:SF20">
    <property type="entry name" value="RAS-RELATED PROTEIN RAB-7A"/>
    <property type="match status" value="1"/>
</dbReference>
<comment type="similarity">
    <text evidence="1">Belongs to the small GTPase superfamily. Rab family.</text>
</comment>
<dbReference type="InterPro" id="IPR005225">
    <property type="entry name" value="Small_GTP-bd"/>
</dbReference>
<evidence type="ECO:0000256" key="3">
    <source>
        <dbReference type="ARBA" id="ARBA00023134"/>
    </source>
</evidence>
<dbReference type="SMART" id="SM00174">
    <property type="entry name" value="RHO"/>
    <property type="match status" value="1"/>
</dbReference>
<organism evidence="4 5">
    <name type="scientific">Euplotes crassus</name>
    <dbReference type="NCBI Taxonomy" id="5936"/>
    <lineage>
        <taxon>Eukaryota</taxon>
        <taxon>Sar</taxon>
        <taxon>Alveolata</taxon>
        <taxon>Ciliophora</taxon>
        <taxon>Intramacronucleata</taxon>
        <taxon>Spirotrichea</taxon>
        <taxon>Hypotrichia</taxon>
        <taxon>Euplotida</taxon>
        <taxon>Euplotidae</taxon>
        <taxon>Moneuplotes</taxon>
    </lineage>
</organism>
<dbReference type="Gene3D" id="3.40.50.300">
    <property type="entry name" value="P-loop containing nucleotide triphosphate hydrolases"/>
    <property type="match status" value="1"/>
</dbReference>
<comment type="caution">
    <text evidence="4">The sequence shown here is derived from an EMBL/GenBank/DDBJ whole genome shotgun (WGS) entry which is preliminary data.</text>
</comment>
<protein>
    <submittedName>
        <fullName evidence="4">Uncharacterized protein</fullName>
    </submittedName>
</protein>
<dbReference type="Proteomes" id="UP001295684">
    <property type="component" value="Unassembled WGS sequence"/>
</dbReference>
<dbReference type="FunFam" id="3.40.50.300:FF:001204">
    <property type="entry name" value="Small GTP-binding protein, putative"/>
    <property type="match status" value="1"/>
</dbReference>
<keyword evidence="5" id="KW-1185">Reference proteome</keyword>
<dbReference type="PROSITE" id="PS51419">
    <property type="entry name" value="RAB"/>
    <property type="match status" value="1"/>
</dbReference>
<dbReference type="SMART" id="SM00175">
    <property type="entry name" value="RAB"/>
    <property type="match status" value="1"/>
</dbReference>
<dbReference type="GO" id="GO:0003924">
    <property type="term" value="F:GTPase activity"/>
    <property type="evidence" value="ECO:0007669"/>
    <property type="project" value="InterPro"/>
</dbReference>